<organism evidence="8">
    <name type="scientific">Caenorhabditis remanei</name>
    <name type="common">Caenorhabditis vulgaris</name>
    <dbReference type="NCBI Taxonomy" id="31234"/>
    <lineage>
        <taxon>Eukaryota</taxon>
        <taxon>Metazoa</taxon>
        <taxon>Ecdysozoa</taxon>
        <taxon>Nematoda</taxon>
        <taxon>Chromadorea</taxon>
        <taxon>Rhabditida</taxon>
        <taxon>Rhabditina</taxon>
        <taxon>Rhabditomorpha</taxon>
        <taxon>Rhabditoidea</taxon>
        <taxon>Rhabditidae</taxon>
        <taxon>Peloderinae</taxon>
        <taxon>Caenorhabditis</taxon>
    </lineage>
</organism>
<gene>
    <name evidence="7" type="ORF">CRE_12134</name>
</gene>
<dbReference type="OMA" id="SGMIYCQ"/>
<proteinExistence type="inferred from homology"/>
<accession>E3MQ16</accession>
<dbReference type="RefSeq" id="XP_003101781.2">
    <property type="nucleotide sequence ID" value="XM_003101733.2"/>
</dbReference>
<feature type="transmembrane region" description="Helical" evidence="6">
    <location>
        <begin position="142"/>
        <end position="164"/>
    </location>
</feature>
<keyword evidence="3 6" id="KW-1133">Transmembrane helix</keyword>
<dbReference type="HOGENOM" id="CLU_048025_0_1_1"/>
<dbReference type="GO" id="GO:0004984">
    <property type="term" value="F:olfactory receptor activity"/>
    <property type="evidence" value="ECO:0007669"/>
    <property type="project" value="TreeGrafter"/>
</dbReference>
<keyword evidence="2 6" id="KW-0812">Transmembrane</keyword>
<dbReference type="eggNOG" id="ENOG502TH3G">
    <property type="taxonomic scope" value="Eukaryota"/>
</dbReference>
<keyword evidence="8" id="KW-1185">Reference proteome</keyword>
<feature type="transmembrane region" description="Helical" evidence="6">
    <location>
        <begin position="188"/>
        <end position="211"/>
    </location>
</feature>
<evidence type="ECO:0000256" key="1">
    <source>
        <dbReference type="ARBA" id="ARBA00004141"/>
    </source>
</evidence>
<dbReference type="KEGG" id="crq:GCK72_004243"/>
<evidence type="ECO:0000313" key="7">
    <source>
        <dbReference type="EMBL" id="EFP06644.1"/>
    </source>
</evidence>
<comment type="subcellular location">
    <subcellularLocation>
        <location evidence="1">Membrane</location>
        <topology evidence="1">Multi-pass membrane protein</topology>
    </subcellularLocation>
</comment>
<protein>
    <submittedName>
        <fullName evidence="7">Uncharacterized protein</fullName>
    </submittedName>
</protein>
<dbReference type="GeneID" id="9813582"/>
<dbReference type="InterPro" id="IPR000344">
    <property type="entry name" value="7TM_GPCR_serpentine_rcpt_Sra"/>
</dbReference>
<feature type="transmembrane region" description="Helical" evidence="6">
    <location>
        <begin position="272"/>
        <end position="295"/>
    </location>
</feature>
<evidence type="ECO:0000256" key="3">
    <source>
        <dbReference type="ARBA" id="ARBA00022989"/>
    </source>
</evidence>
<dbReference type="GO" id="GO:0016020">
    <property type="term" value="C:membrane"/>
    <property type="evidence" value="ECO:0007669"/>
    <property type="project" value="UniProtKB-SubCell"/>
</dbReference>
<evidence type="ECO:0000256" key="2">
    <source>
        <dbReference type="ARBA" id="ARBA00022692"/>
    </source>
</evidence>
<dbReference type="CTD" id="9813582"/>
<dbReference type="PANTHER" id="PTHR31357">
    <property type="entry name" value="SERPENTINE RECEPTOR CLASS ALPHA-10"/>
    <property type="match status" value="1"/>
</dbReference>
<dbReference type="OrthoDB" id="5842356at2759"/>
<evidence type="ECO:0000256" key="4">
    <source>
        <dbReference type="ARBA" id="ARBA00023136"/>
    </source>
</evidence>
<keyword evidence="4 6" id="KW-0472">Membrane</keyword>
<dbReference type="PRINTS" id="PR00697">
    <property type="entry name" value="TMPROTEINSRA"/>
</dbReference>
<evidence type="ECO:0000313" key="8">
    <source>
        <dbReference type="Proteomes" id="UP000008281"/>
    </source>
</evidence>
<sequence>MTSNLTCALSSDLNRMASLNFIAFQLLDLTTAFITFVSSYLAIHVVLKRSIFENSTKVLLFLNMFYAVLYQFTYSIEAVVIVYKRFFKLDKPCELLQLESDCAIVMKTLLCSTSGMIYCQTGLILERAFATFLPDYKGKKSLFLGCSIAIIVLICGALTAQIIYWDDPLQGALLACFMFPKQSASRSIIYFYAITGITVFNLAMSVWLNKYNKKLEYQIRFKLCARYNKQEVIESTGTICFLTFTQFIFMILYSSGISILKSVRSQIPVETYHIWVVVLYTVPFIAMSFPTLLIYRVRTANAFRTQRLIGISSIRPTQEDHINQITTMWK</sequence>
<feature type="transmembrane region" description="Helical" evidence="6">
    <location>
        <begin position="59"/>
        <end position="83"/>
    </location>
</feature>
<evidence type="ECO:0000256" key="6">
    <source>
        <dbReference type="SAM" id="Phobius"/>
    </source>
</evidence>
<feature type="transmembrane region" description="Helical" evidence="6">
    <location>
        <begin position="22"/>
        <end position="47"/>
    </location>
</feature>
<evidence type="ECO:0000256" key="5">
    <source>
        <dbReference type="ARBA" id="ARBA00037994"/>
    </source>
</evidence>
<dbReference type="InParanoid" id="E3MQ16"/>
<dbReference type="EMBL" id="DS268464">
    <property type="protein sequence ID" value="EFP06644.1"/>
    <property type="molecule type" value="Genomic_DNA"/>
</dbReference>
<dbReference type="GO" id="GO:0004930">
    <property type="term" value="F:G protein-coupled receptor activity"/>
    <property type="evidence" value="ECO:0007669"/>
    <property type="project" value="InterPro"/>
</dbReference>
<dbReference type="InterPro" id="IPR051080">
    <property type="entry name" value="Nematode_rcpt-like_serp_alpha"/>
</dbReference>
<comment type="similarity">
    <text evidence="5">Belongs to the nematode receptor-like protein sra family.</text>
</comment>
<feature type="transmembrane region" description="Helical" evidence="6">
    <location>
        <begin position="232"/>
        <end position="252"/>
    </location>
</feature>
<name>E3MQ16_CAERE</name>
<dbReference type="PANTHER" id="PTHR31357:SF5">
    <property type="entry name" value="SERPENTINE RECEPTOR CLASS ALPHA-1-RELATED"/>
    <property type="match status" value="1"/>
</dbReference>
<dbReference type="AlphaFoldDB" id="E3MQ16"/>
<dbReference type="Pfam" id="PF02117">
    <property type="entry name" value="7TM_GPCR_Sra"/>
    <property type="match status" value="1"/>
</dbReference>
<reference evidence="7" key="1">
    <citation type="submission" date="2007-07" db="EMBL/GenBank/DDBJ databases">
        <title>PCAP assembly of the Caenorhabditis remanei genome.</title>
        <authorList>
            <consortium name="The Caenorhabditis remanei Sequencing Consortium"/>
            <person name="Wilson R.K."/>
        </authorList>
    </citation>
    <scope>NUCLEOTIDE SEQUENCE [LARGE SCALE GENOMIC DNA]</scope>
    <source>
        <strain evidence="7">PB4641</strain>
    </source>
</reference>
<dbReference type="Proteomes" id="UP000008281">
    <property type="component" value="Unassembled WGS sequence"/>
</dbReference>